<comment type="subcellular location">
    <subcellularLocation>
        <location evidence="3">Cell projection</location>
        <location evidence="3">Cilium</location>
    </subcellularLocation>
    <subcellularLocation>
        <location evidence="4">Cytoplasm</location>
        <location evidence="4">Cytoskeleton</location>
    </subcellularLocation>
</comment>
<comment type="similarity">
    <text evidence="11 12">Belongs to the NDK family.</text>
</comment>
<dbReference type="Gene3D" id="3.30.70.141">
    <property type="entry name" value="Nucleoside diphosphate kinase-like domain"/>
    <property type="match status" value="2"/>
</dbReference>
<evidence type="ECO:0000313" key="14">
    <source>
        <dbReference type="EMBL" id="PTQ49659.1"/>
    </source>
</evidence>
<dbReference type="GO" id="GO:0005524">
    <property type="term" value="F:ATP binding"/>
    <property type="evidence" value="ECO:0007669"/>
    <property type="project" value="UniProtKB-KW"/>
</dbReference>
<keyword evidence="15" id="KW-1185">Reference proteome</keyword>
<evidence type="ECO:0000259" key="13">
    <source>
        <dbReference type="PROSITE" id="PS51336"/>
    </source>
</evidence>
<evidence type="ECO:0000256" key="12">
    <source>
        <dbReference type="RuleBase" id="RU004011"/>
    </source>
</evidence>
<dbReference type="PROSITE" id="PS51374">
    <property type="entry name" value="NDPK_LIKE"/>
    <property type="match status" value="2"/>
</dbReference>
<dbReference type="InterPro" id="IPR037993">
    <property type="entry name" value="NDPk7B"/>
</dbReference>
<feature type="binding site" evidence="11">
    <location>
        <position position="213"/>
    </location>
    <ligand>
        <name>ATP</name>
        <dbReference type="ChEBI" id="CHEBI:30616"/>
    </ligand>
</feature>
<dbReference type="InterPro" id="IPR006602">
    <property type="entry name" value="DM10_dom"/>
</dbReference>
<comment type="catalytic activity">
    <reaction evidence="2">
        <text>a ribonucleoside 5'-diphosphate + ATP = a ribonucleoside 5'-triphosphate + ADP</text>
        <dbReference type="Rhea" id="RHEA:18113"/>
        <dbReference type="ChEBI" id="CHEBI:30616"/>
        <dbReference type="ChEBI" id="CHEBI:57930"/>
        <dbReference type="ChEBI" id="CHEBI:61557"/>
        <dbReference type="ChEBI" id="CHEBI:456216"/>
        <dbReference type="EC" id="2.7.4.6"/>
    </reaction>
</comment>
<dbReference type="PANTHER" id="PTHR43109">
    <property type="entry name" value="NUCLEOSIDE DIPHOSPHATE KINASE 7"/>
    <property type="match status" value="1"/>
</dbReference>
<evidence type="ECO:0000256" key="7">
    <source>
        <dbReference type="ARBA" id="ARBA00023212"/>
    </source>
</evidence>
<dbReference type="SMART" id="SM00676">
    <property type="entry name" value="DM10"/>
    <property type="match status" value="1"/>
</dbReference>
<sequence>MTSKFQEVETKNDGARFAFNTQWKDPMTGVVWKFQLFFYTHDNSIEMFDIKNQRSFLRRVAYTDISLDHLFVGSVVNVFTRQLLIEDYGDEFTRRNLQQLQERTLALIKPDGIPYMGKIIEAICCSGLIIKQLRMCKLSRGQAKDFYKAHMDKPFFEELANHMSSGPCVAMELVAEDAIAKWRLLLGPTSTEVARMKAPSSIRANFGTDSTRNAVHGADSYDSARREAHFFFADRMFAPCAKFFNVTLGIIKPHTVQAGAAGAMIDLIQEKYDITAMEMINFTRPNAEEFYELYRGVVQDYYAMTHEMSSGDAIAMELCCKTNPEHNPVKAFREFCGPPDPALARQLRPSSLRAQFGVNKVKNGIHCTDLSEDGESECKFIFTHQWTM</sequence>
<evidence type="ECO:0000256" key="4">
    <source>
        <dbReference type="ARBA" id="ARBA00004245"/>
    </source>
</evidence>
<evidence type="ECO:0000256" key="2">
    <source>
        <dbReference type="ARBA" id="ARBA00000937"/>
    </source>
</evidence>
<dbReference type="AlphaFoldDB" id="A0A2R6XU92"/>
<dbReference type="SMART" id="SM00562">
    <property type="entry name" value="NDK"/>
    <property type="match status" value="2"/>
</dbReference>
<dbReference type="FunFam" id="3.30.70.141:FF:000010">
    <property type="entry name" value="Nucleoside diphosphate kinase 7"/>
    <property type="match status" value="1"/>
</dbReference>
<evidence type="ECO:0000313" key="15">
    <source>
        <dbReference type="Proteomes" id="UP000244005"/>
    </source>
</evidence>
<evidence type="ECO:0000256" key="3">
    <source>
        <dbReference type="ARBA" id="ARBA00004138"/>
    </source>
</evidence>
<name>A0A2R6XU92_MARPO</name>
<keyword evidence="5" id="KW-0963">Cytoplasm</keyword>
<evidence type="ECO:0000256" key="10">
    <source>
        <dbReference type="PIRSR" id="PIRSR036503-51"/>
    </source>
</evidence>
<dbReference type="SUPFAM" id="SSF54919">
    <property type="entry name" value="Nucleoside diphosphate kinase, NDK"/>
    <property type="match status" value="2"/>
</dbReference>
<dbReference type="GO" id="GO:0006183">
    <property type="term" value="P:GTP biosynthetic process"/>
    <property type="evidence" value="ECO:0007669"/>
    <property type="project" value="InterPro"/>
</dbReference>
<keyword evidence="10" id="KW-0547">Nucleotide-binding</keyword>
<dbReference type="PIRSF" id="PIRSF036503">
    <property type="entry name" value="NDK7"/>
    <property type="match status" value="1"/>
</dbReference>
<dbReference type="Gene3D" id="2.30.29.170">
    <property type="match status" value="1"/>
</dbReference>
<dbReference type="EMBL" id="KZ772674">
    <property type="protein sequence ID" value="PTQ49659.1"/>
    <property type="molecule type" value="Genomic_DNA"/>
</dbReference>
<comment type="caution">
    <text evidence="11">Lacks conserved residue(s) required for the propagation of feature annotation.</text>
</comment>
<feature type="active site" description="Pros-phosphohistidine intermediate" evidence="11">
    <location>
        <position position="366"/>
    </location>
</feature>
<feature type="binding site" evidence="11">
    <location>
        <position position="203"/>
    </location>
    <ligand>
        <name>ATP</name>
        <dbReference type="ChEBI" id="CHEBI:30616"/>
    </ligand>
</feature>
<dbReference type="GO" id="GO:0006241">
    <property type="term" value="P:CTP biosynthetic process"/>
    <property type="evidence" value="ECO:0007669"/>
    <property type="project" value="InterPro"/>
</dbReference>
<evidence type="ECO:0000256" key="6">
    <source>
        <dbReference type="ARBA" id="ARBA00022801"/>
    </source>
</evidence>
<dbReference type="GO" id="GO:0006228">
    <property type="term" value="P:UTP biosynthetic process"/>
    <property type="evidence" value="ECO:0007669"/>
    <property type="project" value="InterPro"/>
</dbReference>
<evidence type="ECO:0000256" key="9">
    <source>
        <dbReference type="PIRSR" id="PIRSR036503-50"/>
    </source>
</evidence>
<dbReference type="GO" id="GO:0004550">
    <property type="term" value="F:nucleoside diphosphate kinase activity"/>
    <property type="evidence" value="ECO:0007669"/>
    <property type="project" value="UniProtKB-EC"/>
</dbReference>
<dbReference type="Pfam" id="PF00334">
    <property type="entry name" value="NDK"/>
    <property type="match status" value="2"/>
</dbReference>
<comment type="catalytic activity">
    <reaction evidence="1">
        <text>a 2'-deoxyribonucleoside 5'-diphosphate + ATP = a 2'-deoxyribonucleoside 5'-triphosphate + ADP</text>
        <dbReference type="Rhea" id="RHEA:44640"/>
        <dbReference type="ChEBI" id="CHEBI:30616"/>
        <dbReference type="ChEBI" id="CHEBI:61560"/>
        <dbReference type="ChEBI" id="CHEBI:73316"/>
        <dbReference type="ChEBI" id="CHEBI:456216"/>
        <dbReference type="EC" id="2.7.4.6"/>
    </reaction>
</comment>
<organism evidence="14 15">
    <name type="scientific">Marchantia polymorpha</name>
    <name type="common">Common liverwort</name>
    <name type="synonym">Marchantia aquatica</name>
    <dbReference type="NCBI Taxonomy" id="3197"/>
    <lineage>
        <taxon>Eukaryota</taxon>
        <taxon>Viridiplantae</taxon>
        <taxon>Streptophyta</taxon>
        <taxon>Embryophyta</taxon>
        <taxon>Marchantiophyta</taxon>
        <taxon>Marchantiopsida</taxon>
        <taxon>Marchantiidae</taxon>
        <taxon>Marchantiales</taxon>
        <taxon>Marchantiaceae</taxon>
        <taxon>Marchantia</taxon>
    </lineage>
</organism>
<dbReference type="GO" id="GO:0016787">
    <property type="term" value="F:hydrolase activity"/>
    <property type="evidence" value="ECO:0007669"/>
    <property type="project" value="UniProtKB-KW"/>
</dbReference>
<dbReference type="InterPro" id="IPR034907">
    <property type="entry name" value="NDK-like_dom"/>
</dbReference>
<evidence type="ECO:0000256" key="1">
    <source>
        <dbReference type="ARBA" id="ARBA00000082"/>
    </source>
</evidence>
<feature type="domain" description="DM10" evidence="13">
    <location>
        <begin position="13"/>
        <end position="101"/>
    </location>
</feature>
<proteinExistence type="inferred from homology"/>
<keyword evidence="7" id="KW-0206">Cytoskeleton</keyword>
<dbReference type="InterPro" id="IPR001564">
    <property type="entry name" value="Nucleoside_diP_kinase"/>
</dbReference>
<protein>
    <recommendedName>
        <fullName evidence="13">DM10 domain-containing protein</fullName>
    </recommendedName>
</protein>
<dbReference type="GO" id="GO:0005879">
    <property type="term" value="C:axonemal microtubule"/>
    <property type="evidence" value="ECO:0000318"/>
    <property type="project" value="GO_Central"/>
</dbReference>
<keyword evidence="6" id="KW-0378">Hydrolase</keyword>
<evidence type="ECO:0000256" key="11">
    <source>
        <dbReference type="PROSITE-ProRule" id="PRU00706"/>
    </source>
</evidence>
<dbReference type="OrthoDB" id="2162449at2759"/>
<dbReference type="InterPro" id="IPR036850">
    <property type="entry name" value="NDK-like_dom_sf"/>
</dbReference>
<feature type="binding site" evidence="11">
    <location>
        <position position="183"/>
    </location>
    <ligand>
        <name>ATP</name>
        <dbReference type="ChEBI" id="CHEBI:30616"/>
    </ligand>
</feature>
<evidence type="ECO:0000256" key="8">
    <source>
        <dbReference type="ARBA" id="ARBA00023273"/>
    </source>
</evidence>
<gene>
    <name evidence="14" type="ORF">MARPO_0002s0134</name>
</gene>
<evidence type="ECO:0000256" key="5">
    <source>
        <dbReference type="ARBA" id="ARBA00022490"/>
    </source>
</evidence>
<keyword evidence="10" id="KW-0067">ATP-binding</keyword>
<accession>A0A2R6XU92</accession>
<dbReference type="Gramene" id="Mp1g27440.1">
    <property type="protein sequence ID" value="Mp1g27440.1.cds"/>
    <property type="gene ID" value="Mp1g27440"/>
</dbReference>
<dbReference type="OMA" id="VCMCLEI"/>
<keyword evidence="8" id="KW-0966">Cell projection</keyword>
<dbReference type="PRINTS" id="PR01243">
    <property type="entry name" value="NUCDPKINASE"/>
</dbReference>
<feature type="binding site" evidence="11">
    <location>
        <position position="155"/>
    </location>
    <ligand>
        <name>ATP</name>
        <dbReference type="ChEBI" id="CHEBI:30616"/>
    </ligand>
</feature>
<dbReference type="CDD" id="cd04412">
    <property type="entry name" value="NDPk7B"/>
    <property type="match status" value="1"/>
</dbReference>
<dbReference type="Proteomes" id="UP000244005">
    <property type="component" value="Unassembled WGS sequence"/>
</dbReference>
<dbReference type="InterPro" id="IPR011410">
    <property type="entry name" value="NDPK7"/>
</dbReference>
<dbReference type="PANTHER" id="PTHR43109:SF2">
    <property type="entry name" value="NUCLEOSIDE DIPHOSPHATE KINASE 7"/>
    <property type="match status" value="1"/>
</dbReference>
<reference evidence="15" key="1">
    <citation type="journal article" date="2017" name="Cell">
        <title>Insights into land plant evolution garnered from the Marchantia polymorpha genome.</title>
        <authorList>
            <person name="Bowman J.L."/>
            <person name="Kohchi T."/>
            <person name="Yamato K.T."/>
            <person name="Jenkins J."/>
            <person name="Shu S."/>
            <person name="Ishizaki K."/>
            <person name="Yamaoka S."/>
            <person name="Nishihama R."/>
            <person name="Nakamura Y."/>
            <person name="Berger F."/>
            <person name="Adam C."/>
            <person name="Aki S.S."/>
            <person name="Althoff F."/>
            <person name="Araki T."/>
            <person name="Arteaga-Vazquez M.A."/>
            <person name="Balasubrmanian S."/>
            <person name="Barry K."/>
            <person name="Bauer D."/>
            <person name="Boehm C.R."/>
            <person name="Briginshaw L."/>
            <person name="Caballero-Perez J."/>
            <person name="Catarino B."/>
            <person name="Chen F."/>
            <person name="Chiyoda S."/>
            <person name="Chovatia M."/>
            <person name="Davies K.M."/>
            <person name="Delmans M."/>
            <person name="Demura T."/>
            <person name="Dierschke T."/>
            <person name="Dolan L."/>
            <person name="Dorantes-Acosta A.E."/>
            <person name="Eklund D.M."/>
            <person name="Florent S.N."/>
            <person name="Flores-Sandoval E."/>
            <person name="Fujiyama A."/>
            <person name="Fukuzawa H."/>
            <person name="Galik B."/>
            <person name="Grimanelli D."/>
            <person name="Grimwood J."/>
            <person name="Grossniklaus U."/>
            <person name="Hamada T."/>
            <person name="Haseloff J."/>
            <person name="Hetherington A.J."/>
            <person name="Higo A."/>
            <person name="Hirakawa Y."/>
            <person name="Hundley H.N."/>
            <person name="Ikeda Y."/>
            <person name="Inoue K."/>
            <person name="Inoue S.I."/>
            <person name="Ishida S."/>
            <person name="Jia Q."/>
            <person name="Kakita M."/>
            <person name="Kanazawa T."/>
            <person name="Kawai Y."/>
            <person name="Kawashima T."/>
            <person name="Kennedy M."/>
            <person name="Kinose K."/>
            <person name="Kinoshita T."/>
            <person name="Kohara Y."/>
            <person name="Koide E."/>
            <person name="Komatsu K."/>
            <person name="Kopischke S."/>
            <person name="Kubo M."/>
            <person name="Kyozuka J."/>
            <person name="Lagercrantz U."/>
            <person name="Lin S.S."/>
            <person name="Lindquist E."/>
            <person name="Lipzen A.M."/>
            <person name="Lu C.W."/>
            <person name="De Luna E."/>
            <person name="Martienssen R.A."/>
            <person name="Minamino N."/>
            <person name="Mizutani M."/>
            <person name="Mizutani M."/>
            <person name="Mochizuki N."/>
            <person name="Monte I."/>
            <person name="Mosher R."/>
            <person name="Nagasaki H."/>
            <person name="Nakagami H."/>
            <person name="Naramoto S."/>
            <person name="Nishitani K."/>
            <person name="Ohtani M."/>
            <person name="Okamoto T."/>
            <person name="Okumura M."/>
            <person name="Phillips J."/>
            <person name="Pollak B."/>
            <person name="Reinders A."/>
            <person name="Rovekamp M."/>
            <person name="Sano R."/>
            <person name="Sawa S."/>
            <person name="Schmid M.W."/>
            <person name="Shirakawa M."/>
            <person name="Solano R."/>
            <person name="Spunde A."/>
            <person name="Suetsugu N."/>
            <person name="Sugano S."/>
            <person name="Sugiyama A."/>
            <person name="Sun R."/>
            <person name="Suzuki Y."/>
            <person name="Takenaka M."/>
            <person name="Takezawa D."/>
            <person name="Tomogane H."/>
            <person name="Tsuzuki M."/>
            <person name="Ueda T."/>
            <person name="Umeda M."/>
            <person name="Ward J.M."/>
            <person name="Watanabe Y."/>
            <person name="Yazaki K."/>
            <person name="Yokoyama R."/>
            <person name="Yoshitake Y."/>
            <person name="Yotsui I."/>
            <person name="Zachgo S."/>
            <person name="Schmutz J."/>
        </authorList>
    </citation>
    <scope>NUCLEOTIDE SEQUENCE [LARGE SCALE GENOMIC DNA]</scope>
    <source>
        <strain evidence="15">Tak-1</strain>
    </source>
</reference>
<feature type="binding site" evidence="11">
    <location>
        <position position="189"/>
    </location>
    <ligand>
        <name>ATP</name>
        <dbReference type="ChEBI" id="CHEBI:30616"/>
    </ligand>
</feature>
<dbReference type="PROSITE" id="PS51336">
    <property type="entry name" value="DM10"/>
    <property type="match status" value="1"/>
</dbReference>
<feature type="binding site" evidence="11">
    <location>
        <position position="109"/>
    </location>
    <ligand>
        <name>ATP</name>
        <dbReference type="ChEBI" id="CHEBI:30616"/>
    </ligand>
</feature>
<feature type="active site" description="Pros-phosphohistidine intermediate" evidence="9 11">
    <location>
        <position position="216"/>
    </location>
</feature>